<reference evidence="2 3" key="1">
    <citation type="submission" date="2020-04" db="EMBL/GenBank/DDBJ databases">
        <authorList>
            <person name="Zhang R."/>
            <person name="Schippers A."/>
        </authorList>
    </citation>
    <scope>NUCLEOTIDE SEQUENCE [LARGE SCALE GENOMIC DNA]</scope>
    <source>
        <strain evidence="2 3">DSM 109850</strain>
    </source>
</reference>
<keyword evidence="3" id="KW-1185">Reference proteome</keyword>
<keyword evidence="1" id="KW-0812">Transmembrane</keyword>
<comment type="caution">
    <text evidence="2">The sequence shown here is derived from an EMBL/GenBank/DDBJ whole genome shotgun (WGS) entry which is preliminary data.</text>
</comment>
<dbReference type="RefSeq" id="WP_169103290.1">
    <property type="nucleotide sequence ID" value="NZ_JABBVZ010000229.1"/>
</dbReference>
<protein>
    <submittedName>
        <fullName evidence="2">DUF4175 domain-containing protein</fullName>
    </submittedName>
</protein>
<evidence type="ECO:0000256" key="1">
    <source>
        <dbReference type="SAM" id="Phobius"/>
    </source>
</evidence>
<keyword evidence="1" id="KW-0472">Membrane</keyword>
<dbReference type="EMBL" id="JABBVZ010000229">
    <property type="protein sequence ID" value="NMP25093.1"/>
    <property type="molecule type" value="Genomic_DNA"/>
</dbReference>
<accession>A0A7Y0L8R4</accession>
<feature type="transmembrane region" description="Helical" evidence="1">
    <location>
        <begin position="20"/>
        <end position="41"/>
    </location>
</feature>
<organism evidence="2 3">
    <name type="scientific">Sulfobacillus harzensis</name>
    <dbReference type="NCBI Taxonomy" id="2729629"/>
    <lineage>
        <taxon>Bacteria</taxon>
        <taxon>Bacillati</taxon>
        <taxon>Bacillota</taxon>
        <taxon>Clostridia</taxon>
        <taxon>Eubacteriales</taxon>
        <taxon>Clostridiales Family XVII. Incertae Sedis</taxon>
        <taxon>Sulfobacillus</taxon>
    </lineage>
</organism>
<feature type="transmembrane region" description="Helical" evidence="1">
    <location>
        <begin position="53"/>
        <end position="77"/>
    </location>
</feature>
<keyword evidence="1" id="KW-1133">Transmembrane helix</keyword>
<name>A0A7Y0L8R4_9FIRM</name>
<gene>
    <name evidence="2" type="ORF">HIJ39_22600</name>
</gene>
<evidence type="ECO:0000313" key="3">
    <source>
        <dbReference type="Proteomes" id="UP000533476"/>
    </source>
</evidence>
<dbReference type="Proteomes" id="UP000533476">
    <property type="component" value="Unassembled WGS sequence"/>
</dbReference>
<feature type="transmembrane region" description="Helical" evidence="1">
    <location>
        <begin position="89"/>
        <end position="111"/>
    </location>
</feature>
<proteinExistence type="predicted"/>
<evidence type="ECO:0000313" key="2">
    <source>
        <dbReference type="EMBL" id="NMP25093.1"/>
    </source>
</evidence>
<sequence length="113" mass="12303">MEGRNPRQPSAQRNSSVGLVLLVMFVGFLMVGIPTVATIWSRAAHGHPHAWRSAWPFLAVVATFIAAPVCFGVVQMLRERRGKGMPDWAFVALIVGMASFCVALIFVPALVLQ</sequence>
<dbReference type="AlphaFoldDB" id="A0A7Y0L8R4"/>